<keyword evidence="1" id="KW-0732">Signal</keyword>
<feature type="signal peptide" evidence="1">
    <location>
        <begin position="1"/>
        <end position="24"/>
    </location>
</feature>
<dbReference type="OrthoDB" id="7870353at2"/>
<keyword evidence="3" id="KW-1185">Reference proteome</keyword>
<sequence length="129" mass="14178">MMRAALCLGLALAIALALHRAPMAQPRDMDALPDDDAFGMLADPGFRVIPLHEAAKIAGQRFRGRLIAARLAPPHQDEHARGVELVHELRLMTKRRNVLLIRLDARTGDFLEVAGAGLTEARRRDGDSE</sequence>
<feature type="chain" id="PRO_5021714275" description="Peptidase propeptide and YPEB domain-containing protein" evidence="1">
    <location>
        <begin position="25"/>
        <end position="129"/>
    </location>
</feature>
<evidence type="ECO:0000313" key="3">
    <source>
        <dbReference type="Proteomes" id="UP000319014"/>
    </source>
</evidence>
<name>A0A521BX19_9RHOB</name>
<evidence type="ECO:0008006" key="4">
    <source>
        <dbReference type="Google" id="ProtNLM"/>
    </source>
</evidence>
<dbReference type="Proteomes" id="UP000319014">
    <property type="component" value="Unassembled WGS sequence"/>
</dbReference>
<proteinExistence type="predicted"/>
<organism evidence="2 3">
    <name type="scientific">Paracoccus laeviglucosivorans</name>
    <dbReference type="NCBI Taxonomy" id="1197861"/>
    <lineage>
        <taxon>Bacteria</taxon>
        <taxon>Pseudomonadati</taxon>
        <taxon>Pseudomonadota</taxon>
        <taxon>Alphaproteobacteria</taxon>
        <taxon>Rhodobacterales</taxon>
        <taxon>Paracoccaceae</taxon>
        <taxon>Paracoccus</taxon>
    </lineage>
</organism>
<reference evidence="2 3" key="1">
    <citation type="submission" date="2017-05" db="EMBL/GenBank/DDBJ databases">
        <authorList>
            <person name="Varghese N."/>
            <person name="Submissions S."/>
        </authorList>
    </citation>
    <scope>NUCLEOTIDE SEQUENCE [LARGE SCALE GENOMIC DNA]</scope>
    <source>
        <strain evidence="2 3">DSM 100094</strain>
    </source>
</reference>
<dbReference type="EMBL" id="FXTK01000003">
    <property type="protein sequence ID" value="SMO51151.1"/>
    <property type="molecule type" value="Genomic_DNA"/>
</dbReference>
<evidence type="ECO:0000256" key="1">
    <source>
        <dbReference type="SAM" id="SignalP"/>
    </source>
</evidence>
<accession>A0A521BX19</accession>
<protein>
    <recommendedName>
        <fullName evidence="4">Peptidase propeptide and YPEB domain-containing protein</fullName>
    </recommendedName>
</protein>
<dbReference type="AlphaFoldDB" id="A0A521BX19"/>
<evidence type="ECO:0000313" key="2">
    <source>
        <dbReference type="EMBL" id="SMO51151.1"/>
    </source>
</evidence>
<gene>
    <name evidence="2" type="ORF">SAMN06265221_103154</name>
</gene>